<protein>
    <submittedName>
        <fullName evidence="2">Uncharacterized protein</fullName>
    </submittedName>
</protein>
<feature type="region of interest" description="Disordered" evidence="1">
    <location>
        <begin position="93"/>
        <end position="127"/>
    </location>
</feature>
<name>A0A9P4PK06_9PLEO</name>
<evidence type="ECO:0000313" key="3">
    <source>
        <dbReference type="Proteomes" id="UP000799764"/>
    </source>
</evidence>
<keyword evidence="3" id="KW-1185">Reference proteome</keyword>
<accession>A0A9P4PK06</accession>
<proteinExistence type="predicted"/>
<comment type="caution">
    <text evidence="2">The sequence shown here is derived from an EMBL/GenBank/DDBJ whole genome shotgun (WGS) entry which is preliminary data.</text>
</comment>
<dbReference type="AlphaFoldDB" id="A0A9P4PK06"/>
<evidence type="ECO:0000313" key="2">
    <source>
        <dbReference type="EMBL" id="KAF2445412.1"/>
    </source>
</evidence>
<dbReference type="Proteomes" id="UP000799764">
    <property type="component" value="Unassembled WGS sequence"/>
</dbReference>
<dbReference type="EMBL" id="MU001499">
    <property type="protein sequence ID" value="KAF2445412.1"/>
    <property type="molecule type" value="Genomic_DNA"/>
</dbReference>
<reference evidence="2" key="1">
    <citation type="journal article" date="2020" name="Stud. Mycol.">
        <title>101 Dothideomycetes genomes: a test case for predicting lifestyles and emergence of pathogens.</title>
        <authorList>
            <person name="Haridas S."/>
            <person name="Albert R."/>
            <person name="Binder M."/>
            <person name="Bloem J."/>
            <person name="Labutti K."/>
            <person name="Salamov A."/>
            <person name="Andreopoulos B."/>
            <person name="Baker S."/>
            <person name="Barry K."/>
            <person name="Bills G."/>
            <person name="Bluhm B."/>
            <person name="Cannon C."/>
            <person name="Castanera R."/>
            <person name="Culley D."/>
            <person name="Daum C."/>
            <person name="Ezra D."/>
            <person name="Gonzalez J."/>
            <person name="Henrissat B."/>
            <person name="Kuo A."/>
            <person name="Liang C."/>
            <person name="Lipzen A."/>
            <person name="Lutzoni F."/>
            <person name="Magnuson J."/>
            <person name="Mondo S."/>
            <person name="Nolan M."/>
            <person name="Ohm R."/>
            <person name="Pangilinan J."/>
            <person name="Park H.-J."/>
            <person name="Ramirez L."/>
            <person name="Alfaro M."/>
            <person name="Sun H."/>
            <person name="Tritt A."/>
            <person name="Yoshinaga Y."/>
            <person name="Zwiers L.-H."/>
            <person name="Turgeon B."/>
            <person name="Goodwin S."/>
            <person name="Spatafora J."/>
            <person name="Crous P."/>
            <person name="Grigoriev I."/>
        </authorList>
    </citation>
    <scope>NUCLEOTIDE SEQUENCE</scope>
    <source>
        <strain evidence="2">CBS 690.94</strain>
    </source>
</reference>
<feature type="compositionally biased region" description="Basic residues" evidence="1">
    <location>
        <begin position="103"/>
        <end position="112"/>
    </location>
</feature>
<gene>
    <name evidence="2" type="ORF">P171DRAFT_430839</name>
</gene>
<sequence>MPIQKDRTTTAPPLVPLHGQCILDATLARWDPVVPPRHLDDGSTPADTIITDWPFTFPPSLVDIVKTARKKTKSQPVTASSPHPFVTIERSVVSEQAKDNGKKGQRKWKAVRSRTMGKGQTRAARSSSGVCVECTREGCVERWEGSSGSIG</sequence>
<organism evidence="2 3">
    <name type="scientific">Karstenula rhodostoma CBS 690.94</name>
    <dbReference type="NCBI Taxonomy" id="1392251"/>
    <lineage>
        <taxon>Eukaryota</taxon>
        <taxon>Fungi</taxon>
        <taxon>Dikarya</taxon>
        <taxon>Ascomycota</taxon>
        <taxon>Pezizomycotina</taxon>
        <taxon>Dothideomycetes</taxon>
        <taxon>Pleosporomycetidae</taxon>
        <taxon>Pleosporales</taxon>
        <taxon>Massarineae</taxon>
        <taxon>Didymosphaeriaceae</taxon>
        <taxon>Karstenula</taxon>
    </lineage>
</organism>
<evidence type="ECO:0000256" key="1">
    <source>
        <dbReference type="SAM" id="MobiDB-lite"/>
    </source>
</evidence>